<evidence type="ECO:0000313" key="2">
    <source>
        <dbReference type="Proteomes" id="UP001140087"/>
    </source>
</evidence>
<protein>
    <submittedName>
        <fullName evidence="1">Uncharacterized protein</fullName>
    </submittedName>
</protein>
<dbReference type="EMBL" id="JANBUN010000339">
    <property type="protein sequence ID" value="KAJ2804586.1"/>
    <property type="molecule type" value="Genomic_DNA"/>
</dbReference>
<feature type="non-terminal residue" evidence="1">
    <location>
        <position position="1632"/>
    </location>
</feature>
<evidence type="ECO:0000313" key="1">
    <source>
        <dbReference type="EMBL" id="KAJ2804586.1"/>
    </source>
</evidence>
<keyword evidence="2" id="KW-1185">Reference proteome</keyword>
<reference evidence="1" key="1">
    <citation type="submission" date="2022-07" db="EMBL/GenBank/DDBJ databases">
        <title>Phylogenomic reconstructions and comparative analyses of Kickxellomycotina fungi.</title>
        <authorList>
            <person name="Reynolds N.K."/>
            <person name="Stajich J.E."/>
            <person name="Barry K."/>
            <person name="Grigoriev I.V."/>
            <person name="Crous P."/>
            <person name="Smith M.E."/>
        </authorList>
    </citation>
    <scope>NUCLEOTIDE SEQUENCE</scope>
    <source>
        <strain evidence="1">BCRC 34780</strain>
    </source>
</reference>
<comment type="caution">
    <text evidence="1">The sequence shown here is derived from an EMBL/GenBank/DDBJ whole genome shotgun (WGS) entry which is preliminary data.</text>
</comment>
<gene>
    <name evidence="1" type="ORF">H4R21_001585</name>
</gene>
<accession>A0ACC1LAB0</accession>
<sequence length="1632" mass="177258">MASATWEPERFAGLYRLLSEAAELSEESPRFEQLRKQLEELKPDLACLLEFPTKNAQHRAELEKGTPTINGEAFKVSDDFVTEAKKLSDFLEIDEDLAATLVHKAMGFEKRFELPAGESAVLLFFGEREAKLQCLTTLFAGGANQAVDEPVRLVLETLTSEILSSTLKAANRMFPERVLAAVDELKARQAKAAAVLAGPTADIPYQREVVEFVQTKLGEERRQLAMLLFGIIRDYQLNSSELIALVAWLRTSSVDDPVTLHLAVALLVALSTSAEGDNPEMAEVGALDKISHLVRDSQFLAKLNTEIIDRPWSDDGLKGLVWLQWALLALFGMKRSPGFDQHIGYREDRVESIAEQGIRMGAYRFATDYLLGYRITDDLRHELSAEFGVLQRQRTDAAPAAAATSSGKAKDATGEAACYPHIGDIADDFQWQIERTLEDILATFIGRMSSLIRRMRYSEEDAIYQAQQAEQQRALLEEQRQQQQLQQLQQQHAGYRFSRAIGAGAGAATASAPAPPPEPRRDTEALFLWITLLFSDRPDSGLRFWGHSASGGVQAELDDRLAVFLRWGSDCREQGMVRGYFNMLSSLACGPQASVCAHEFMSGGMGSAMTPRRSHVASNQAPLCSWAALFGALDFYAGQMRLSEPDPLVAPPEIPETEVALLRSFLRLCRVVVRYSIVARTVIYESPDYSAMMTMFSLLGCVVPVALKASLLETIAAFGELGAEIAAGDDPQAEAVRTTANEVARRIWAMLEQSQTLPTATNTAALRSAQSGSAQQVPVAERTPRRGLTVGRPGAAAMAARGGIAYELEEIEAAAETYPEMRAFVRLIASLIHQSSNAPPLSNMDRDPIVYAAPSPSIPTDLGDAYRVPGIGPYVGFVLDNVLLRAEQRTYRYASEKWGVYALSLEVVERCLATLDLGSVIAAKSAGAQRGGSSGAFATAMRELVTHPGFEIAVRILCGSRLLDTLLHVLSVGVDTLNSASGAMGAWVGFSVLAALRILLRVLRIQGTLLRDVVPELLESTDVLGFPLNLPRSLTTLEQLLLSRQQSVVQIVTYVNALAPEVCLASIKILHILSDSAVFNGIDDSVRRGADMLTLNRLVSMVDSSEESVRIMHGFISCLDTEDDAAESQTGALLAEATKGFTSGLEDQQAAAPLQSIRLAIVDLLLANITPAKPAPTIAHYLLGFSLTKPASDDLPDPSQRATCLHTILDLLRRDRADGDGDGDVDSLEPQQAALLARRPRLAERCYRLVYHLCADPVTSDVAMRYLRARENFFHSQLCAMPAAIVPDLALEGACAEQQLQQVYSPIQVYAQMHARAWLWRSAALELHNLVLQDSRARATLMAEWLVGDAGQTGSAADDVFGAAGGTKSFLDARMRLLALFDGLRRAYRDASAVLRRLQSDAEREYGAASGSMDEDGDAAVLGVDTRSCVVANARGCAVYDLQALAALLRTAEHAGNASGALGSAGARQRAHTAMRRLVISCYFDNQERELFFAYASALRGWKEMAEIAVTSAWEKSGGRGATAFQLLRGLVQVVSESDPVFGAARGAAAPSWWTETPTAAQEQRYAETLTALASTLTLCAERLGAEWARAGAADAALPTEPLLDTWRRLVTSALTPAAQASLQLRGNVYAA</sequence>
<proteinExistence type="predicted"/>
<organism evidence="1 2">
    <name type="scientific">Coemansia helicoidea</name>
    <dbReference type="NCBI Taxonomy" id="1286919"/>
    <lineage>
        <taxon>Eukaryota</taxon>
        <taxon>Fungi</taxon>
        <taxon>Fungi incertae sedis</taxon>
        <taxon>Zoopagomycota</taxon>
        <taxon>Kickxellomycotina</taxon>
        <taxon>Kickxellomycetes</taxon>
        <taxon>Kickxellales</taxon>
        <taxon>Kickxellaceae</taxon>
        <taxon>Coemansia</taxon>
    </lineage>
</organism>
<dbReference type="Proteomes" id="UP001140087">
    <property type="component" value="Unassembled WGS sequence"/>
</dbReference>
<name>A0ACC1LAB0_9FUNG</name>